<dbReference type="PROSITE" id="PS51934">
    <property type="entry name" value="LRAT"/>
    <property type="match status" value="1"/>
</dbReference>
<keyword evidence="4" id="KW-1185">Reference proteome</keyword>
<proteinExistence type="predicted"/>
<evidence type="ECO:0000256" key="1">
    <source>
        <dbReference type="SAM" id="Coils"/>
    </source>
</evidence>
<reference evidence="3" key="2">
    <citation type="submission" date="2020-08" db="EMBL/GenBank/DDBJ databases">
        <authorList>
            <person name="Chen M."/>
            <person name="Teng W."/>
            <person name="Zhao L."/>
            <person name="Hu C."/>
            <person name="Zhou Y."/>
            <person name="Han B."/>
            <person name="Song L."/>
            <person name="Shu W."/>
        </authorList>
    </citation>
    <scope>NUCLEOTIDE SEQUENCE</scope>
    <source>
        <strain evidence="3">FACHB-1375</strain>
    </source>
</reference>
<dbReference type="EMBL" id="JACJPW010000141">
    <property type="protein sequence ID" value="MBD2185758.1"/>
    <property type="molecule type" value="Genomic_DNA"/>
</dbReference>
<dbReference type="InterPro" id="IPR007053">
    <property type="entry name" value="LRAT_dom"/>
</dbReference>
<sequence length="228" mass="26409">MARGDQIYAIRQFLTIEGVYQHHGIDCGDGTVIHYRKTSATIERTSIATMAQGSKVYVKQYQTCFIPDVTIRRAESRLGEQKYNLLFNNCEHFATWCKTGVSYSQQVVDFIPMLANINVDSLAEPVGRSLKEAKQDDAIQLVDRALSQIRVTWDTIQPQYTQELKEIDVWQRVAIQALKQKREDLARAALQRKREYKQRAESHQEMLQKLAKMTETLLLNQQSWQQVQ</sequence>
<name>A0A926VL85_9CYAN</name>
<reference evidence="3" key="1">
    <citation type="journal article" date="2015" name="ISME J.">
        <title>Draft Genome Sequence of Streptomyces incarnatus NRRL8089, which Produces the Nucleoside Antibiotic Sinefungin.</title>
        <authorList>
            <person name="Oshima K."/>
            <person name="Hattori M."/>
            <person name="Shimizu H."/>
            <person name="Fukuda K."/>
            <person name="Nemoto M."/>
            <person name="Inagaki K."/>
            <person name="Tamura T."/>
        </authorList>
    </citation>
    <scope>NUCLEOTIDE SEQUENCE</scope>
    <source>
        <strain evidence="3">FACHB-1375</strain>
    </source>
</reference>
<protein>
    <submittedName>
        <fullName evidence="3">Lecithin retinol acyltransferase family protein</fullName>
    </submittedName>
</protein>
<keyword evidence="1" id="KW-0175">Coiled coil</keyword>
<evidence type="ECO:0000313" key="3">
    <source>
        <dbReference type="EMBL" id="MBD2185758.1"/>
    </source>
</evidence>
<dbReference type="PANTHER" id="PTHR46137:SF3">
    <property type="entry name" value="OS05G0310600 PROTEIN"/>
    <property type="match status" value="1"/>
</dbReference>
<organism evidence="3 4">
    <name type="scientific">Aerosakkonema funiforme FACHB-1375</name>
    <dbReference type="NCBI Taxonomy" id="2949571"/>
    <lineage>
        <taxon>Bacteria</taxon>
        <taxon>Bacillati</taxon>
        <taxon>Cyanobacteriota</taxon>
        <taxon>Cyanophyceae</taxon>
        <taxon>Oscillatoriophycideae</taxon>
        <taxon>Aerosakkonematales</taxon>
        <taxon>Aerosakkonemataceae</taxon>
        <taxon>Aerosakkonema</taxon>
    </lineage>
</organism>
<dbReference type="Gene3D" id="3.90.1720.10">
    <property type="entry name" value="endopeptidase domain like (from Nostoc punctiforme)"/>
    <property type="match status" value="1"/>
</dbReference>
<gene>
    <name evidence="3" type="ORF">H6G03_32640</name>
</gene>
<dbReference type="GO" id="GO:0016746">
    <property type="term" value="F:acyltransferase activity"/>
    <property type="evidence" value="ECO:0007669"/>
    <property type="project" value="UniProtKB-KW"/>
</dbReference>
<evidence type="ECO:0000259" key="2">
    <source>
        <dbReference type="PROSITE" id="PS51934"/>
    </source>
</evidence>
<dbReference type="PANTHER" id="PTHR46137">
    <property type="entry name" value="OS05G0310600 PROTEIN"/>
    <property type="match status" value="1"/>
</dbReference>
<keyword evidence="3" id="KW-0808">Transferase</keyword>
<dbReference type="RefSeq" id="WP_190474372.1">
    <property type="nucleotide sequence ID" value="NZ_JACJPW010000141.1"/>
</dbReference>
<evidence type="ECO:0000313" key="4">
    <source>
        <dbReference type="Proteomes" id="UP000641646"/>
    </source>
</evidence>
<dbReference type="Pfam" id="PF04970">
    <property type="entry name" value="LRAT"/>
    <property type="match status" value="1"/>
</dbReference>
<dbReference type="AlphaFoldDB" id="A0A926VL85"/>
<keyword evidence="3" id="KW-0012">Acyltransferase</keyword>
<dbReference type="Proteomes" id="UP000641646">
    <property type="component" value="Unassembled WGS sequence"/>
</dbReference>
<feature type="domain" description="LRAT" evidence="2">
    <location>
        <begin position="12"/>
        <end position="106"/>
    </location>
</feature>
<accession>A0A926VL85</accession>
<comment type="caution">
    <text evidence="3">The sequence shown here is derived from an EMBL/GenBank/DDBJ whole genome shotgun (WGS) entry which is preliminary data.</text>
</comment>
<feature type="coiled-coil region" evidence="1">
    <location>
        <begin position="175"/>
        <end position="213"/>
    </location>
</feature>